<comment type="caution">
    <text evidence="1">The sequence shown here is derived from an EMBL/GenBank/DDBJ whole genome shotgun (WGS) entry which is preliminary data.</text>
</comment>
<evidence type="ECO:0000313" key="2">
    <source>
        <dbReference type="Proteomes" id="UP000640333"/>
    </source>
</evidence>
<dbReference type="Proteomes" id="UP000640333">
    <property type="component" value="Unassembled WGS sequence"/>
</dbReference>
<dbReference type="Pfam" id="PF12915">
    <property type="entry name" value="DUF3833"/>
    <property type="match status" value="1"/>
</dbReference>
<sequence>MINSTYANEAEEFDLFSYFQGETRAWGLFEDRFGVVRRQFVVQIVGEIKAGELTLTEDFAYAGGITEQRIWRIRRTGDCDFRGLSEDIFDQAVGHRDGNTLYWRYTMKIHIGGQWWRVKFDDRMYMLPEQTLVNRARVSKLGITLGTVSLFFKKTNS</sequence>
<name>A0A8J7F8I3_9GAMM</name>
<evidence type="ECO:0000313" key="1">
    <source>
        <dbReference type="EMBL" id="MBE9396152.1"/>
    </source>
</evidence>
<protein>
    <submittedName>
        <fullName evidence="1">DUF3833 family protein</fullName>
    </submittedName>
</protein>
<accession>A0A8J7F8I3</accession>
<dbReference type="InterPro" id="IPR024409">
    <property type="entry name" value="DUF3833"/>
</dbReference>
<dbReference type="EMBL" id="JADEYS010000002">
    <property type="protein sequence ID" value="MBE9396152.1"/>
    <property type="molecule type" value="Genomic_DNA"/>
</dbReference>
<dbReference type="AlphaFoldDB" id="A0A8J7F8I3"/>
<gene>
    <name evidence="1" type="ORF">IOQ59_02630</name>
</gene>
<reference evidence="1" key="1">
    <citation type="submission" date="2020-10" db="EMBL/GenBank/DDBJ databases">
        <title>Bacterium isolated from coastal waters sediment.</title>
        <authorList>
            <person name="Chen R.-J."/>
            <person name="Lu D.-C."/>
            <person name="Zhu K.-L."/>
            <person name="Du Z.-J."/>
        </authorList>
    </citation>
    <scope>NUCLEOTIDE SEQUENCE</scope>
    <source>
        <strain evidence="1">N1Y112</strain>
    </source>
</reference>
<keyword evidence="2" id="KW-1185">Reference proteome</keyword>
<proteinExistence type="predicted"/>
<organism evidence="1 2">
    <name type="scientific">Pontibacterium sinense</name>
    <dbReference type="NCBI Taxonomy" id="2781979"/>
    <lineage>
        <taxon>Bacteria</taxon>
        <taxon>Pseudomonadati</taxon>
        <taxon>Pseudomonadota</taxon>
        <taxon>Gammaproteobacteria</taxon>
        <taxon>Oceanospirillales</taxon>
        <taxon>Oceanospirillaceae</taxon>
        <taxon>Pontibacterium</taxon>
    </lineage>
</organism>